<reference evidence="2" key="1">
    <citation type="journal article" date="2020" name="Stud. Mycol.">
        <title>101 Dothideomycetes genomes: a test case for predicting lifestyles and emergence of pathogens.</title>
        <authorList>
            <person name="Haridas S."/>
            <person name="Albert R."/>
            <person name="Binder M."/>
            <person name="Bloem J."/>
            <person name="Labutti K."/>
            <person name="Salamov A."/>
            <person name="Andreopoulos B."/>
            <person name="Baker S."/>
            <person name="Barry K."/>
            <person name="Bills G."/>
            <person name="Bluhm B."/>
            <person name="Cannon C."/>
            <person name="Castanera R."/>
            <person name="Culley D."/>
            <person name="Daum C."/>
            <person name="Ezra D."/>
            <person name="Gonzalez J."/>
            <person name="Henrissat B."/>
            <person name="Kuo A."/>
            <person name="Liang C."/>
            <person name="Lipzen A."/>
            <person name="Lutzoni F."/>
            <person name="Magnuson J."/>
            <person name="Mondo S."/>
            <person name="Nolan M."/>
            <person name="Ohm R."/>
            <person name="Pangilinan J."/>
            <person name="Park H.-J."/>
            <person name="Ramirez L."/>
            <person name="Alfaro M."/>
            <person name="Sun H."/>
            <person name="Tritt A."/>
            <person name="Yoshinaga Y."/>
            <person name="Zwiers L.-H."/>
            <person name="Turgeon B."/>
            <person name="Goodwin S."/>
            <person name="Spatafora J."/>
            <person name="Crous P."/>
            <person name="Grigoriev I."/>
        </authorList>
    </citation>
    <scope>NUCLEOTIDE SEQUENCE</scope>
    <source>
        <strain evidence="2">ATCC 16933</strain>
    </source>
</reference>
<evidence type="ECO:0000256" key="1">
    <source>
        <dbReference type="SAM" id="MobiDB-lite"/>
    </source>
</evidence>
<accession>A0A6A6NZD7</accession>
<evidence type="ECO:0000313" key="2">
    <source>
        <dbReference type="EMBL" id="KAF2456603.1"/>
    </source>
</evidence>
<protein>
    <submittedName>
        <fullName evidence="2">Uncharacterized protein</fullName>
    </submittedName>
</protein>
<feature type="region of interest" description="Disordered" evidence="1">
    <location>
        <begin position="1"/>
        <end position="21"/>
    </location>
</feature>
<gene>
    <name evidence="2" type="ORF">BDY21DRAFT_54531</name>
</gene>
<evidence type="ECO:0000313" key="3">
    <source>
        <dbReference type="Proteomes" id="UP000799766"/>
    </source>
</evidence>
<organism evidence="2 3">
    <name type="scientific">Lineolata rhizophorae</name>
    <dbReference type="NCBI Taxonomy" id="578093"/>
    <lineage>
        <taxon>Eukaryota</taxon>
        <taxon>Fungi</taxon>
        <taxon>Dikarya</taxon>
        <taxon>Ascomycota</taxon>
        <taxon>Pezizomycotina</taxon>
        <taxon>Dothideomycetes</taxon>
        <taxon>Dothideomycetes incertae sedis</taxon>
        <taxon>Lineolatales</taxon>
        <taxon>Lineolataceae</taxon>
        <taxon>Lineolata</taxon>
    </lineage>
</organism>
<dbReference type="AlphaFoldDB" id="A0A6A6NZD7"/>
<dbReference type="EMBL" id="MU001683">
    <property type="protein sequence ID" value="KAF2456603.1"/>
    <property type="molecule type" value="Genomic_DNA"/>
</dbReference>
<sequence>MSQRPLLENQNRQSALGESGVGCRRGKRSWILGHASYRTAMPMPKLGEGGRHARHRGSVREVLPVSLVASQSPLIERRSKRGFGNMEPRQPAYGEAGMKMRERARAVWRWAKCRNNTFGCITSHGLGPNGRDDGPARVSARWALGPVDGALGRLVARTVGSKIRLCDHGAGRSRASNPPAGWLAVRGCATVLAR</sequence>
<proteinExistence type="predicted"/>
<dbReference type="Proteomes" id="UP000799766">
    <property type="component" value="Unassembled WGS sequence"/>
</dbReference>
<keyword evidence="3" id="KW-1185">Reference proteome</keyword>
<feature type="compositionally biased region" description="Polar residues" evidence="1">
    <location>
        <begin position="1"/>
        <end position="16"/>
    </location>
</feature>
<name>A0A6A6NZD7_9PEZI</name>